<name>A0ABN0U0P8_9PSEU</name>
<evidence type="ECO:0000313" key="2">
    <source>
        <dbReference type="EMBL" id="GAA0235000.1"/>
    </source>
</evidence>
<evidence type="ECO:0000256" key="1">
    <source>
        <dbReference type="SAM" id="MobiDB-lite"/>
    </source>
</evidence>
<comment type="caution">
    <text evidence="2">The sequence shown here is derived from an EMBL/GenBank/DDBJ whole genome shotgun (WGS) entry which is preliminary data.</text>
</comment>
<feature type="region of interest" description="Disordered" evidence="1">
    <location>
        <begin position="69"/>
        <end position="88"/>
    </location>
</feature>
<organism evidence="2 3">
    <name type="scientific">Saccharothrix mutabilis subsp. mutabilis</name>
    <dbReference type="NCBI Taxonomy" id="66855"/>
    <lineage>
        <taxon>Bacteria</taxon>
        <taxon>Bacillati</taxon>
        <taxon>Actinomycetota</taxon>
        <taxon>Actinomycetes</taxon>
        <taxon>Pseudonocardiales</taxon>
        <taxon>Pseudonocardiaceae</taxon>
        <taxon>Saccharothrix</taxon>
    </lineage>
</organism>
<proteinExistence type="predicted"/>
<dbReference type="EMBL" id="BAAABU010000007">
    <property type="protein sequence ID" value="GAA0235000.1"/>
    <property type="molecule type" value="Genomic_DNA"/>
</dbReference>
<evidence type="ECO:0008006" key="4">
    <source>
        <dbReference type="Google" id="ProtNLM"/>
    </source>
</evidence>
<evidence type="ECO:0000313" key="3">
    <source>
        <dbReference type="Proteomes" id="UP001500416"/>
    </source>
</evidence>
<accession>A0ABN0U0P8</accession>
<gene>
    <name evidence="2" type="ORF">GCM10010492_37410</name>
</gene>
<protein>
    <recommendedName>
        <fullName evidence="4">YbaB/EbfC DNA-binding family protein</fullName>
    </recommendedName>
</protein>
<dbReference type="Proteomes" id="UP001500416">
    <property type="component" value="Unassembled WGS sequence"/>
</dbReference>
<sequence length="88" mass="9048">MISAHAHDPDRGVAVEVGPGGCLLDLTLDGRALRQGSDLARTILTLVNTATARADARAAHALGDLGELGLGTSGSDEVEDTTPTTWRV</sequence>
<keyword evidence="3" id="KW-1185">Reference proteome</keyword>
<reference evidence="2 3" key="1">
    <citation type="journal article" date="2019" name="Int. J. Syst. Evol. Microbiol.">
        <title>The Global Catalogue of Microorganisms (GCM) 10K type strain sequencing project: providing services to taxonomists for standard genome sequencing and annotation.</title>
        <authorList>
            <consortium name="The Broad Institute Genomics Platform"/>
            <consortium name="The Broad Institute Genome Sequencing Center for Infectious Disease"/>
            <person name="Wu L."/>
            <person name="Ma J."/>
        </authorList>
    </citation>
    <scope>NUCLEOTIDE SEQUENCE [LARGE SCALE GENOMIC DNA]</scope>
    <source>
        <strain evidence="2 3">JCM 3380</strain>
    </source>
</reference>
<dbReference type="RefSeq" id="WP_343935121.1">
    <property type="nucleotide sequence ID" value="NZ_BAAABU010000007.1"/>
</dbReference>